<protein>
    <recommendedName>
        <fullName evidence="4">Protein kinase domain-containing protein</fullName>
    </recommendedName>
</protein>
<evidence type="ECO:0000313" key="2">
    <source>
        <dbReference type="EMBL" id="KAK7477928.1"/>
    </source>
</evidence>
<proteinExistence type="predicted"/>
<sequence>MSIIDFGVARLYTYASFNTHDACLKPPWTGGLLTAYRILKQRKGNIRGSKTDVYKNNSYITTTILDMRDTTNEAAKNESQRNHQPSGKDSGCDTIEKRYVADWSVRLGIILVPVLTAVS</sequence>
<accession>A0ABD0JTU8</accession>
<organism evidence="2 3">
    <name type="scientific">Batillaria attramentaria</name>
    <dbReference type="NCBI Taxonomy" id="370345"/>
    <lineage>
        <taxon>Eukaryota</taxon>
        <taxon>Metazoa</taxon>
        <taxon>Spiralia</taxon>
        <taxon>Lophotrochozoa</taxon>
        <taxon>Mollusca</taxon>
        <taxon>Gastropoda</taxon>
        <taxon>Caenogastropoda</taxon>
        <taxon>Sorbeoconcha</taxon>
        <taxon>Cerithioidea</taxon>
        <taxon>Batillariidae</taxon>
        <taxon>Batillaria</taxon>
    </lineage>
</organism>
<evidence type="ECO:0000313" key="3">
    <source>
        <dbReference type="Proteomes" id="UP001519460"/>
    </source>
</evidence>
<comment type="caution">
    <text evidence="2">The sequence shown here is derived from an EMBL/GenBank/DDBJ whole genome shotgun (WGS) entry which is preliminary data.</text>
</comment>
<dbReference type="Proteomes" id="UP001519460">
    <property type="component" value="Unassembled WGS sequence"/>
</dbReference>
<keyword evidence="3" id="KW-1185">Reference proteome</keyword>
<dbReference type="EMBL" id="JACVVK020000338">
    <property type="protein sequence ID" value="KAK7477928.1"/>
    <property type="molecule type" value="Genomic_DNA"/>
</dbReference>
<evidence type="ECO:0008006" key="4">
    <source>
        <dbReference type="Google" id="ProtNLM"/>
    </source>
</evidence>
<dbReference type="AlphaFoldDB" id="A0ABD0JTU8"/>
<name>A0ABD0JTU8_9CAEN</name>
<feature type="compositionally biased region" description="Basic and acidic residues" evidence="1">
    <location>
        <begin position="70"/>
        <end position="81"/>
    </location>
</feature>
<reference evidence="2 3" key="1">
    <citation type="journal article" date="2023" name="Sci. Data">
        <title>Genome assembly of the Korean intertidal mud-creeper Batillaria attramentaria.</title>
        <authorList>
            <person name="Patra A.K."/>
            <person name="Ho P.T."/>
            <person name="Jun S."/>
            <person name="Lee S.J."/>
            <person name="Kim Y."/>
            <person name="Won Y.J."/>
        </authorList>
    </citation>
    <scope>NUCLEOTIDE SEQUENCE [LARGE SCALE GENOMIC DNA]</scope>
    <source>
        <strain evidence="2">Wonlab-2016</strain>
    </source>
</reference>
<gene>
    <name evidence="2" type="ORF">BaRGS_00030837</name>
</gene>
<feature type="region of interest" description="Disordered" evidence="1">
    <location>
        <begin position="70"/>
        <end position="93"/>
    </location>
</feature>
<evidence type="ECO:0000256" key="1">
    <source>
        <dbReference type="SAM" id="MobiDB-lite"/>
    </source>
</evidence>